<accession>A0A0B2W3F2</accession>
<name>A0A0B2W3F2_TOXCA</name>
<dbReference type="AlphaFoldDB" id="A0A0B2W3F2"/>
<reference evidence="1 2" key="1">
    <citation type="submission" date="2014-11" db="EMBL/GenBank/DDBJ databases">
        <title>Genetic blueprint of the zoonotic pathogen Toxocara canis.</title>
        <authorList>
            <person name="Zhu X.-Q."/>
            <person name="Korhonen P.K."/>
            <person name="Cai H."/>
            <person name="Young N.D."/>
            <person name="Nejsum P."/>
            <person name="von Samson-Himmelstjerna G."/>
            <person name="Boag P.R."/>
            <person name="Tan P."/>
            <person name="Li Q."/>
            <person name="Min J."/>
            <person name="Yang Y."/>
            <person name="Wang X."/>
            <person name="Fang X."/>
            <person name="Hall R.S."/>
            <person name="Hofmann A."/>
            <person name="Sternberg P.W."/>
            <person name="Jex A.R."/>
            <person name="Gasser R.B."/>
        </authorList>
    </citation>
    <scope>NUCLEOTIDE SEQUENCE [LARGE SCALE GENOMIC DNA]</scope>
    <source>
        <strain evidence="1">PN_DK_2014</strain>
    </source>
</reference>
<keyword evidence="2" id="KW-1185">Reference proteome</keyword>
<organism evidence="1 2">
    <name type="scientific">Toxocara canis</name>
    <name type="common">Canine roundworm</name>
    <dbReference type="NCBI Taxonomy" id="6265"/>
    <lineage>
        <taxon>Eukaryota</taxon>
        <taxon>Metazoa</taxon>
        <taxon>Ecdysozoa</taxon>
        <taxon>Nematoda</taxon>
        <taxon>Chromadorea</taxon>
        <taxon>Rhabditida</taxon>
        <taxon>Spirurina</taxon>
        <taxon>Ascaridomorpha</taxon>
        <taxon>Ascaridoidea</taxon>
        <taxon>Toxocaridae</taxon>
        <taxon>Toxocara</taxon>
    </lineage>
</organism>
<gene>
    <name evidence="1" type="ORF">Tcan_16486</name>
</gene>
<evidence type="ECO:0000313" key="1">
    <source>
        <dbReference type="EMBL" id="KHN88518.1"/>
    </source>
</evidence>
<dbReference type="EMBL" id="JPKZ01000224">
    <property type="protein sequence ID" value="KHN88518.1"/>
    <property type="molecule type" value="Genomic_DNA"/>
</dbReference>
<proteinExistence type="predicted"/>
<protein>
    <submittedName>
        <fullName evidence="1">Uncharacterized protein</fullName>
    </submittedName>
</protein>
<evidence type="ECO:0000313" key="2">
    <source>
        <dbReference type="Proteomes" id="UP000031036"/>
    </source>
</evidence>
<comment type="caution">
    <text evidence="1">The sequence shown here is derived from an EMBL/GenBank/DDBJ whole genome shotgun (WGS) entry which is preliminary data.</text>
</comment>
<dbReference type="Proteomes" id="UP000031036">
    <property type="component" value="Unassembled WGS sequence"/>
</dbReference>
<sequence>MILYSSVTSARRKLLLAHDLDQAEYPSASPQSSGIHLSVGSLGNRKMESEGLLDGTTFEVVSAVNARIQFPIAIFGGVVRVVVPSARLHPSHWKSLIALAV</sequence>